<protein>
    <recommendedName>
        <fullName evidence="4">FeS cluster biogenesis domain-containing protein</fullName>
    </recommendedName>
</protein>
<accession>Q4N1Y0</accession>
<proteinExistence type="inferred from homology"/>
<gene>
    <name evidence="2" type="ordered locus">TP04_0597</name>
</gene>
<dbReference type="InParanoid" id="Q4N1Y0"/>
<dbReference type="Proteomes" id="UP000001949">
    <property type="component" value="Unassembled WGS sequence"/>
</dbReference>
<dbReference type="VEuPathDB" id="PiroplasmaDB:TpMuguga_04g00597"/>
<reference evidence="2 3" key="1">
    <citation type="journal article" date="2005" name="Science">
        <title>Genome sequence of Theileria parva, a bovine pathogen that transforms lymphocytes.</title>
        <authorList>
            <person name="Gardner M.J."/>
            <person name="Bishop R."/>
            <person name="Shah T."/>
            <person name="de Villiers E.P."/>
            <person name="Carlton J.M."/>
            <person name="Hall N."/>
            <person name="Ren Q."/>
            <person name="Paulsen I.T."/>
            <person name="Pain A."/>
            <person name="Berriman M."/>
            <person name="Wilson R.J.M."/>
            <person name="Sato S."/>
            <person name="Ralph S.A."/>
            <person name="Mann D.J."/>
            <person name="Xiong Z."/>
            <person name="Shallom S.J."/>
            <person name="Weidman J."/>
            <person name="Jiang L."/>
            <person name="Lynn J."/>
            <person name="Weaver B."/>
            <person name="Shoaibi A."/>
            <person name="Domingo A.R."/>
            <person name="Wasawo D."/>
            <person name="Crabtree J."/>
            <person name="Wortman J.R."/>
            <person name="Haas B."/>
            <person name="Angiuoli S.V."/>
            <person name="Creasy T.H."/>
            <person name="Lu C."/>
            <person name="Suh B."/>
            <person name="Silva J.C."/>
            <person name="Utterback T.R."/>
            <person name="Feldblyum T.V."/>
            <person name="Pertea M."/>
            <person name="Allen J."/>
            <person name="Nierman W.C."/>
            <person name="Taracha E.L.N."/>
            <person name="Salzberg S.L."/>
            <person name="White O.R."/>
            <person name="Fitzhugh H.A."/>
            <person name="Morzaria S."/>
            <person name="Venter J.C."/>
            <person name="Fraser C.M."/>
            <person name="Nene V."/>
        </authorList>
    </citation>
    <scope>NUCLEOTIDE SEQUENCE [LARGE SCALE GENOMIC DNA]</scope>
    <source>
        <strain evidence="2 3">Muguga</strain>
    </source>
</reference>
<dbReference type="PANTHER" id="PTHR43011">
    <property type="entry name" value="IRON-SULFUR CLUSTER ASSEMBLY 2 HOMOLOG, MITOCHONDRIAL"/>
    <property type="match status" value="1"/>
</dbReference>
<dbReference type="Gene3D" id="2.60.300.12">
    <property type="entry name" value="HesB-like domain"/>
    <property type="match status" value="2"/>
</dbReference>
<evidence type="ECO:0008006" key="4">
    <source>
        <dbReference type="Google" id="ProtNLM"/>
    </source>
</evidence>
<evidence type="ECO:0000256" key="1">
    <source>
        <dbReference type="ARBA" id="ARBA00006718"/>
    </source>
</evidence>
<name>Q4N1Y0_THEPA</name>
<dbReference type="GO" id="GO:0051539">
    <property type="term" value="F:4 iron, 4 sulfur cluster binding"/>
    <property type="evidence" value="ECO:0007669"/>
    <property type="project" value="TreeGrafter"/>
</dbReference>
<dbReference type="SUPFAM" id="SSF89360">
    <property type="entry name" value="HesB-like domain"/>
    <property type="match status" value="1"/>
</dbReference>
<dbReference type="GO" id="GO:0005739">
    <property type="term" value="C:mitochondrion"/>
    <property type="evidence" value="ECO:0007669"/>
    <property type="project" value="TreeGrafter"/>
</dbReference>
<dbReference type="eggNOG" id="KOG1119">
    <property type="taxonomic scope" value="Eukaryota"/>
</dbReference>
<dbReference type="GO" id="GO:0005506">
    <property type="term" value="F:iron ion binding"/>
    <property type="evidence" value="ECO:0007669"/>
    <property type="project" value="TreeGrafter"/>
</dbReference>
<dbReference type="PANTHER" id="PTHR43011:SF1">
    <property type="entry name" value="IRON-SULFUR CLUSTER ASSEMBLY 2 HOMOLOG, MITOCHONDRIAL"/>
    <property type="match status" value="1"/>
</dbReference>
<organism evidence="2 3">
    <name type="scientific">Theileria parva</name>
    <name type="common">East coast fever infection agent</name>
    <dbReference type="NCBI Taxonomy" id="5875"/>
    <lineage>
        <taxon>Eukaryota</taxon>
        <taxon>Sar</taxon>
        <taxon>Alveolata</taxon>
        <taxon>Apicomplexa</taxon>
        <taxon>Aconoidasida</taxon>
        <taxon>Piroplasmida</taxon>
        <taxon>Theileriidae</taxon>
        <taxon>Theileria</taxon>
    </lineage>
</organism>
<dbReference type="STRING" id="5875.Q4N1Y0"/>
<dbReference type="GO" id="GO:0051537">
    <property type="term" value="F:2 iron, 2 sulfur cluster binding"/>
    <property type="evidence" value="ECO:0007669"/>
    <property type="project" value="TreeGrafter"/>
</dbReference>
<dbReference type="GeneID" id="3500556"/>
<keyword evidence="3" id="KW-1185">Reference proteome</keyword>
<dbReference type="AlphaFoldDB" id="Q4N1Y0"/>
<dbReference type="InterPro" id="IPR035903">
    <property type="entry name" value="HesB-like_dom_sf"/>
</dbReference>
<dbReference type="PROSITE" id="PS51257">
    <property type="entry name" value="PROKAR_LIPOPROTEIN"/>
    <property type="match status" value="1"/>
</dbReference>
<comment type="caution">
    <text evidence="2">The sequence shown here is derived from an EMBL/GenBank/DDBJ whole genome shotgun (WGS) entry which is preliminary data.</text>
</comment>
<dbReference type="EMBL" id="AAGK01000004">
    <property type="protein sequence ID" value="EAN31949.1"/>
    <property type="molecule type" value="Genomic_DNA"/>
</dbReference>
<evidence type="ECO:0000313" key="2">
    <source>
        <dbReference type="EMBL" id="EAN31949.1"/>
    </source>
</evidence>
<dbReference type="GO" id="GO:0016226">
    <property type="term" value="P:iron-sulfur cluster assembly"/>
    <property type="evidence" value="ECO:0007669"/>
    <property type="project" value="TreeGrafter"/>
</dbReference>
<sequence length="90" mass="10106">MIKLLNITSNALRRLKSLKEMNKHLHINVTGGGCSGFQYHFNVLNGNNESIELIKSCTLDFQEELIGSKFTLDIPNSTRKCSCGNSFEIE</sequence>
<comment type="similarity">
    <text evidence="1">Belongs to the HesB/IscA family.</text>
</comment>
<dbReference type="OMA" id="NLRCIFD"/>
<dbReference type="KEGG" id="tpv:TP04_0597"/>
<evidence type="ECO:0000313" key="3">
    <source>
        <dbReference type="Proteomes" id="UP000001949"/>
    </source>
</evidence>